<dbReference type="EMBL" id="BLKM01000241">
    <property type="protein sequence ID" value="GFG30659.1"/>
    <property type="molecule type" value="Genomic_DNA"/>
</dbReference>
<keyword evidence="1" id="KW-0378">Hydrolase</keyword>
<feature type="non-terminal residue" evidence="3">
    <location>
        <position position="385"/>
    </location>
</feature>
<keyword evidence="1" id="KW-0325">Glycoprotein</keyword>
<keyword evidence="1" id="KW-0645">Protease</keyword>
<evidence type="ECO:0000256" key="2">
    <source>
        <dbReference type="SAM" id="MobiDB-lite"/>
    </source>
</evidence>
<keyword evidence="1" id="KW-0482">Metalloprotease</keyword>
<organism evidence="3 4">
    <name type="scientific">Coptotermes formosanus</name>
    <name type="common">Formosan subterranean termite</name>
    <dbReference type="NCBI Taxonomy" id="36987"/>
    <lineage>
        <taxon>Eukaryota</taxon>
        <taxon>Metazoa</taxon>
        <taxon>Ecdysozoa</taxon>
        <taxon>Arthropoda</taxon>
        <taxon>Hexapoda</taxon>
        <taxon>Insecta</taxon>
        <taxon>Pterygota</taxon>
        <taxon>Neoptera</taxon>
        <taxon>Polyneoptera</taxon>
        <taxon>Dictyoptera</taxon>
        <taxon>Blattodea</taxon>
        <taxon>Blattoidea</taxon>
        <taxon>Termitoidae</taxon>
        <taxon>Rhinotermitidae</taxon>
        <taxon>Coptotermes</taxon>
    </lineage>
</organism>
<dbReference type="GO" id="GO:0006508">
    <property type="term" value="P:proteolysis"/>
    <property type="evidence" value="ECO:0007669"/>
    <property type="project" value="UniProtKB-KW"/>
</dbReference>
<evidence type="ECO:0000313" key="3">
    <source>
        <dbReference type="EMBL" id="GFG30659.1"/>
    </source>
</evidence>
<gene>
    <name evidence="3" type="ORF">Cfor_01430</name>
</gene>
<feature type="region of interest" description="Disordered" evidence="2">
    <location>
        <begin position="311"/>
        <end position="360"/>
    </location>
</feature>
<dbReference type="EC" id="3.4.13.19" evidence="1"/>
<dbReference type="Proteomes" id="UP000502823">
    <property type="component" value="Unassembled WGS sequence"/>
</dbReference>
<accession>A0A6L2PDL8</accession>
<comment type="similarity">
    <text evidence="1">Belongs to the metallo-dependent hydrolases superfamily. Peptidase M19 family.</text>
</comment>
<comment type="cofactor">
    <cofactor evidence="1">
        <name>Zn(2+)</name>
        <dbReference type="ChEBI" id="CHEBI:29105"/>
    </cofactor>
</comment>
<sequence>MGLRLKPWCVGVLVCLLFSALGVGLGVPLALSAVGPTTHQERLEAVRRILRDVPLIDGHNDLPWNVRKFVHNQILSFNFTADLEKVDPWARSNWSHTDLPRLRRGMVGAQFWSAYVPCDAQYLDAVQLTLEQIDLIKRLADLNPEHLTLVTSVKAPSSPWTLWKECVSVACRRTCVNCTHVIKAKAVFIFVSESARKLFRVASHQFMFCVAPNCKGDINLTSFTHHRCSSYKSVMSFTLFLQLLQANAEIADSQFNWSGRRALTGELTGCTENVLQPWSSLHDSDPYLQYSLGRLFGDPAAERAFAFSNAANGTQQQGRRTHRVRQACGPRDEPARNDGGSVTRFGTHHEGRSGGQQSPSHFFSLVSLRTVQLLQECSRRRPQTC</sequence>
<protein>
    <recommendedName>
        <fullName evidence="1">Dipeptidase</fullName>
        <ecNumber evidence="1">3.4.13.19</ecNumber>
    </recommendedName>
</protein>
<dbReference type="AlphaFoldDB" id="A0A6L2PDL8"/>
<keyword evidence="1" id="KW-0479">Metal-binding</keyword>
<keyword evidence="1" id="KW-0449">Lipoprotein</keyword>
<name>A0A6L2PDL8_COPFO</name>
<dbReference type="Pfam" id="PF01244">
    <property type="entry name" value="Peptidase_M19"/>
    <property type="match status" value="1"/>
</dbReference>
<evidence type="ECO:0000256" key="1">
    <source>
        <dbReference type="RuleBase" id="RU341113"/>
    </source>
</evidence>
<dbReference type="InParanoid" id="A0A6L2PDL8"/>
<keyword evidence="1" id="KW-0224">Dipeptidase</keyword>
<dbReference type="OrthoDB" id="445695at2759"/>
<dbReference type="SUPFAM" id="SSF51556">
    <property type="entry name" value="Metallo-dependent hydrolases"/>
    <property type="match status" value="1"/>
</dbReference>
<keyword evidence="1" id="KW-0472">Membrane</keyword>
<dbReference type="PANTHER" id="PTHR10443">
    <property type="entry name" value="MICROSOMAL DIPEPTIDASE"/>
    <property type="match status" value="1"/>
</dbReference>
<dbReference type="GO" id="GO:0070573">
    <property type="term" value="F:metallodipeptidase activity"/>
    <property type="evidence" value="ECO:0007669"/>
    <property type="project" value="InterPro"/>
</dbReference>
<comment type="catalytic activity">
    <reaction evidence="1">
        <text>an L-aminoacyl-L-amino acid + H2O = 2 an L-alpha-amino acid</text>
        <dbReference type="Rhea" id="RHEA:48940"/>
        <dbReference type="ChEBI" id="CHEBI:15377"/>
        <dbReference type="ChEBI" id="CHEBI:59869"/>
        <dbReference type="ChEBI" id="CHEBI:77460"/>
        <dbReference type="EC" id="3.4.13.19"/>
    </reaction>
</comment>
<keyword evidence="4" id="KW-1185">Reference proteome</keyword>
<dbReference type="GO" id="GO:0098552">
    <property type="term" value="C:side of membrane"/>
    <property type="evidence" value="ECO:0007669"/>
    <property type="project" value="UniProtKB-KW"/>
</dbReference>
<comment type="caution">
    <text evidence="3">The sequence shown here is derived from an EMBL/GenBank/DDBJ whole genome shotgun (WGS) entry which is preliminary data.</text>
</comment>
<proteinExistence type="inferred from homology"/>
<dbReference type="GO" id="GO:0046872">
    <property type="term" value="F:metal ion binding"/>
    <property type="evidence" value="ECO:0007669"/>
    <property type="project" value="UniProtKB-UniRule"/>
</dbReference>
<comment type="subunit">
    <text evidence="1">Homodimer; disulfide-linked.</text>
</comment>
<dbReference type="PROSITE" id="PS51365">
    <property type="entry name" value="RENAL_DIPEPTIDASE_2"/>
    <property type="match status" value="1"/>
</dbReference>
<dbReference type="PANTHER" id="PTHR10443:SF12">
    <property type="entry name" value="DIPEPTIDASE"/>
    <property type="match status" value="1"/>
</dbReference>
<dbReference type="InterPro" id="IPR008257">
    <property type="entry name" value="Pept_M19"/>
</dbReference>
<comment type="subcellular location">
    <subcellularLocation>
        <location evidence="1">Membrane</location>
        <topology evidence="1">Lipid-anchor</topology>
        <topology evidence="1">GPI-anchor</topology>
    </subcellularLocation>
</comment>
<dbReference type="InterPro" id="IPR032466">
    <property type="entry name" value="Metal_Hydrolase"/>
</dbReference>
<reference evidence="4" key="1">
    <citation type="submission" date="2020-01" db="EMBL/GenBank/DDBJ databases">
        <title>Draft genome sequence of the Termite Coptotermes fromosanus.</title>
        <authorList>
            <person name="Itakura S."/>
            <person name="Yosikawa Y."/>
            <person name="Umezawa K."/>
        </authorList>
    </citation>
    <scope>NUCLEOTIDE SEQUENCE [LARGE SCALE GENOMIC DNA]</scope>
</reference>
<evidence type="ECO:0000313" key="4">
    <source>
        <dbReference type="Proteomes" id="UP000502823"/>
    </source>
</evidence>
<keyword evidence="1" id="KW-0862">Zinc</keyword>
<keyword evidence="1" id="KW-1015">Disulfide bond</keyword>
<dbReference type="Gene3D" id="3.20.20.140">
    <property type="entry name" value="Metal-dependent hydrolases"/>
    <property type="match status" value="1"/>
</dbReference>
<keyword evidence="1" id="KW-0336">GPI-anchor</keyword>